<organism evidence="2 3">
    <name type="scientific">Streptomyces cinerochromogenes</name>
    <dbReference type="NCBI Taxonomy" id="66422"/>
    <lineage>
        <taxon>Bacteria</taxon>
        <taxon>Bacillati</taxon>
        <taxon>Actinomycetota</taxon>
        <taxon>Actinomycetes</taxon>
        <taxon>Kitasatosporales</taxon>
        <taxon>Streptomycetaceae</taxon>
        <taxon>Streptomyces</taxon>
    </lineage>
</organism>
<dbReference type="InterPro" id="IPR025959">
    <property type="entry name" value="Winged_HTH_dom"/>
</dbReference>
<evidence type="ECO:0000313" key="3">
    <source>
        <dbReference type="Proteomes" id="UP001604267"/>
    </source>
</evidence>
<dbReference type="Pfam" id="PF13592">
    <property type="entry name" value="HTH_33"/>
    <property type="match status" value="1"/>
</dbReference>
<dbReference type="EMBL" id="JBICYV010000021">
    <property type="protein sequence ID" value="MFG3015654.1"/>
    <property type="molecule type" value="Genomic_DNA"/>
</dbReference>
<dbReference type="Proteomes" id="UP001604267">
    <property type="component" value="Unassembled WGS sequence"/>
</dbReference>
<comment type="caution">
    <text evidence="2">The sequence shown here is derived from an EMBL/GenBank/DDBJ whole genome shotgun (WGS) entry which is preliminary data.</text>
</comment>
<dbReference type="RefSeq" id="WP_392823532.1">
    <property type="nucleotide sequence ID" value="NZ_JBICYV010000021.1"/>
</dbReference>
<gene>
    <name evidence="2" type="ORF">ACGFZB_35475</name>
</gene>
<dbReference type="InterPro" id="IPR003314">
    <property type="entry name" value="Mu-type_HTH"/>
</dbReference>
<proteinExistence type="predicted"/>
<keyword evidence="3" id="KW-1185">Reference proteome</keyword>
<protein>
    <submittedName>
        <fullName evidence="2">Winged helix-turn-helix domain-containing protein</fullName>
    </submittedName>
</protein>
<evidence type="ECO:0000313" key="2">
    <source>
        <dbReference type="EMBL" id="MFG3015654.1"/>
    </source>
</evidence>
<reference evidence="2 3" key="1">
    <citation type="submission" date="2024-10" db="EMBL/GenBank/DDBJ databases">
        <title>The Natural Products Discovery Center: Release of the First 8490 Sequenced Strains for Exploring Actinobacteria Biosynthetic Diversity.</title>
        <authorList>
            <person name="Kalkreuter E."/>
            <person name="Kautsar S.A."/>
            <person name="Yang D."/>
            <person name="Bader C.D."/>
            <person name="Teijaro C.N."/>
            <person name="Fluegel L."/>
            <person name="Davis C.M."/>
            <person name="Simpson J.R."/>
            <person name="Lauterbach L."/>
            <person name="Steele A.D."/>
            <person name="Gui C."/>
            <person name="Meng S."/>
            <person name="Li G."/>
            <person name="Viehrig K."/>
            <person name="Ye F."/>
            <person name="Su P."/>
            <person name="Kiefer A.F."/>
            <person name="Nichols A."/>
            <person name="Cepeda A.J."/>
            <person name="Yan W."/>
            <person name="Fan B."/>
            <person name="Jiang Y."/>
            <person name="Adhikari A."/>
            <person name="Zheng C.-J."/>
            <person name="Schuster L."/>
            <person name="Cowan T.M."/>
            <person name="Smanski M.J."/>
            <person name="Chevrette M.G."/>
            <person name="De Carvalho L.P.S."/>
            <person name="Shen B."/>
        </authorList>
    </citation>
    <scope>NUCLEOTIDE SEQUENCE [LARGE SCALE GENOMIC DNA]</scope>
    <source>
        <strain evidence="2 3">NPDC048320</strain>
    </source>
</reference>
<sequence length="34" mass="4033">MLKRQGWTWQQPARRAIERDDVSVLVGRRRPGRG</sequence>
<name>A0ABW7BEV0_9ACTN</name>
<accession>A0ABW7BEV0</accession>
<evidence type="ECO:0000259" key="1">
    <source>
        <dbReference type="PROSITE" id="PS51702"/>
    </source>
</evidence>
<dbReference type="PROSITE" id="PS51702">
    <property type="entry name" value="HTH_MU"/>
    <property type="match status" value="1"/>
</dbReference>
<feature type="domain" description="HTH Mu-type" evidence="1">
    <location>
        <begin position="1"/>
        <end position="34"/>
    </location>
</feature>